<proteinExistence type="predicted"/>
<accession>A0ACD1G2F2</accession>
<organism evidence="1 2">
    <name type="scientific">Aspergillus brunneoviolaceus CBS 621.78</name>
    <dbReference type="NCBI Taxonomy" id="1450534"/>
    <lineage>
        <taxon>Eukaryota</taxon>
        <taxon>Fungi</taxon>
        <taxon>Dikarya</taxon>
        <taxon>Ascomycota</taxon>
        <taxon>Pezizomycotina</taxon>
        <taxon>Eurotiomycetes</taxon>
        <taxon>Eurotiomycetidae</taxon>
        <taxon>Eurotiales</taxon>
        <taxon>Aspergillaceae</taxon>
        <taxon>Aspergillus</taxon>
        <taxon>Aspergillus subgen. Circumdati</taxon>
    </lineage>
</organism>
<keyword evidence="2" id="KW-1185">Reference proteome</keyword>
<dbReference type="EMBL" id="KZ825363">
    <property type="protein sequence ID" value="RAH43372.1"/>
    <property type="molecule type" value="Genomic_DNA"/>
</dbReference>
<name>A0ACD1G2F2_9EURO</name>
<dbReference type="Proteomes" id="UP000249057">
    <property type="component" value="Unassembled WGS sequence"/>
</dbReference>
<sequence length="233" mass="26477">MSANDNFIKQIVAVRRKPDMTRKEFLNHRFQVPGTISDAPEDPDIKPEWSSLIHLFDGALGGRPDALNANQPWVGRDDITELYFWDWAHLKNVFTSEHVKTHVRPDGLNFSDMEAPLPIMAREKSLPLRTTRDLDDENGQVPKEIGIQPKGMDLAAYFGGSSMPTYHLAYKIFLNDRASVTAVRKAQKAFYENTQDELNQSESFVVFGIEGLIMDIGANTRFDPKRQPEMPDL</sequence>
<protein>
    <submittedName>
        <fullName evidence="1">Uncharacterized protein</fullName>
    </submittedName>
</protein>
<evidence type="ECO:0000313" key="1">
    <source>
        <dbReference type="EMBL" id="RAH43372.1"/>
    </source>
</evidence>
<reference evidence="1" key="1">
    <citation type="submission" date="2018-02" db="EMBL/GenBank/DDBJ databases">
        <title>The genomes of Aspergillus section Nigri reveals drivers in fungal speciation.</title>
        <authorList>
            <consortium name="DOE Joint Genome Institute"/>
            <person name="Vesth T.C."/>
            <person name="Nybo J."/>
            <person name="Theobald S."/>
            <person name="Brandl J."/>
            <person name="Frisvad J.C."/>
            <person name="Nielsen K.F."/>
            <person name="Lyhne E.K."/>
            <person name="Kogle M.E."/>
            <person name="Kuo A."/>
            <person name="Riley R."/>
            <person name="Clum A."/>
            <person name="Nolan M."/>
            <person name="Lipzen A."/>
            <person name="Salamov A."/>
            <person name="Henrissat B."/>
            <person name="Wiebenga A."/>
            <person name="De vries R.P."/>
            <person name="Grigoriev I.V."/>
            <person name="Mortensen U.H."/>
            <person name="Andersen M.R."/>
            <person name="Baker S.E."/>
        </authorList>
    </citation>
    <scope>NUCLEOTIDE SEQUENCE</scope>
    <source>
        <strain evidence="1">CBS 621.78</strain>
    </source>
</reference>
<gene>
    <name evidence="1" type="ORF">BO95DRAFT_368769</name>
</gene>
<evidence type="ECO:0000313" key="2">
    <source>
        <dbReference type="Proteomes" id="UP000249057"/>
    </source>
</evidence>